<evidence type="ECO:0000259" key="3">
    <source>
        <dbReference type="Pfam" id="PF24883"/>
    </source>
</evidence>
<gene>
    <name evidence="4" type="ORF">FCULG_00000212</name>
</gene>
<dbReference type="AlphaFoldDB" id="A0A2T4GJR2"/>
<feature type="domain" description="Prion-inhibition and propagation HeLo" evidence="2">
    <location>
        <begin position="5"/>
        <end position="202"/>
    </location>
</feature>
<dbReference type="Pfam" id="PF24883">
    <property type="entry name" value="NPHP3_N"/>
    <property type="match status" value="1"/>
</dbReference>
<reference evidence="4 5" key="1">
    <citation type="submission" date="2018-02" db="EMBL/GenBank/DDBJ databases">
        <title>Fusarium culmorum secondary metabolites in fungal-bacterial-plant interactions.</title>
        <authorList>
            <person name="Schmidt R."/>
        </authorList>
    </citation>
    <scope>NUCLEOTIDE SEQUENCE [LARGE SCALE GENOMIC DNA]</scope>
    <source>
        <strain evidence="4 5">PV</strain>
    </source>
</reference>
<dbReference type="InterPro" id="IPR029498">
    <property type="entry name" value="HeLo_dom"/>
</dbReference>
<dbReference type="Gene3D" id="1.20.120.1020">
    <property type="entry name" value="Prion-inhibition and propagation, HeLo domain"/>
    <property type="match status" value="1"/>
</dbReference>
<dbReference type="Proteomes" id="UP000241587">
    <property type="component" value="Unassembled WGS sequence"/>
</dbReference>
<proteinExistence type="predicted"/>
<evidence type="ECO:0000256" key="1">
    <source>
        <dbReference type="ARBA" id="ARBA00022737"/>
    </source>
</evidence>
<feature type="domain" description="Nephrocystin 3-like N-terminal" evidence="3">
    <location>
        <begin position="254"/>
        <end position="307"/>
    </location>
</feature>
<protein>
    <submittedName>
        <fullName evidence="4">Uncharacterized protein</fullName>
    </submittedName>
</protein>
<dbReference type="PANTHER" id="PTHR10039">
    <property type="entry name" value="AMELOGENIN"/>
    <property type="match status" value="1"/>
</dbReference>
<dbReference type="OrthoDB" id="443402at2759"/>
<accession>A0A2T4GJR2</accession>
<evidence type="ECO:0000313" key="4">
    <source>
        <dbReference type="EMBL" id="PTD03771.1"/>
    </source>
</evidence>
<keyword evidence="5" id="KW-1185">Reference proteome</keyword>
<name>A0A2T4GJR2_FUSCU</name>
<organism evidence="4 5">
    <name type="scientific">Fusarium culmorum</name>
    <dbReference type="NCBI Taxonomy" id="5516"/>
    <lineage>
        <taxon>Eukaryota</taxon>
        <taxon>Fungi</taxon>
        <taxon>Dikarya</taxon>
        <taxon>Ascomycota</taxon>
        <taxon>Pezizomycotina</taxon>
        <taxon>Sordariomycetes</taxon>
        <taxon>Hypocreomycetidae</taxon>
        <taxon>Hypocreales</taxon>
        <taxon>Nectriaceae</taxon>
        <taxon>Fusarium</taxon>
    </lineage>
</organism>
<keyword evidence="1" id="KW-0677">Repeat</keyword>
<dbReference type="EMBL" id="PVEM01000012">
    <property type="protein sequence ID" value="PTD03771.1"/>
    <property type="molecule type" value="Genomic_DNA"/>
</dbReference>
<evidence type="ECO:0000259" key="2">
    <source>
        <dbReference type="Pfam" id="PF14479"/>
    </source>
</evidence>
<dbReference type="Pfam" id="PF14479">
    <property type="entry name" value="HeLo"/>
    <property type="match status" value="1"/>
</dbReference>
<evidence type="ECO:0000313" key="5">
    <source>
        <dbReference type="Proteomes" id="UP000241587"/>
    </source>
</evidence>
<dbReference type="PANTHER" id="PTHR10039:SF5">
    <property type="entry name" value="NACHT DOMAIN-CONTAINING PROTEIN"/>
    <property type="match status" value="1"/>
</dbReference>
<dbReference type="InterPro" id="IPR056884">
    <property type="entry name" value="NPHP3-like_N"/>
</dbReference>
<comment type="caution">
    <text evidence="4">The sequence shown here is derived from an EMBL/GenBank/DDBJ whole genome shotgun (WGS) entry which is preliminary data.</text>
</comment>
<dbReference type="InterPro" id="IPR038305">
    <property type="entry name" value="HeLo_sf"/>
</dbReference>
<sequence>MEVGGFVVGTVALVSLFKDCVELYSMFTWAKNLEKDSASLKTKLDIEENAFFTWSEKLGLLDQDQNEPVFSNPHTRHLVMQILENIRDLLNDGSKLQKVYGLKSAGPLKQTDPSVLPARKLEPPSDFALSQFIKDFRNMKIRHTFQGYRSRRLAKIGKQIAWVIVDKEKFNQLIADLSYYNSRLAELAPAPTKSSIHREAAMAARLDATRTRIIDTLWFRWFDDRILTVKDAHAKTFSWALDPESENEQWSHLPTWLQSDSGIYWLRGKAGSGKSTLMKFLHNDERTQQYLKIWAGESELICSNFFFYAIGYEE</sequence>